<keyword evidence="2" id="KW-0648">Protein biosynthesis</keyword>
<proteinExistence type="predicted"/>
<feature type="domain" description="Sporulation initiation factor Spo0A C-terminal" evidence="1">
    <location>
        <begin position="92"/>
        <end position="185"/>
    </location>
</feature>
<dbReference type="AlphaFoldDB" id="E6UFF9"/>
<dbReference type="GO" id="GO:0003677">
    <property type="term" value="F:DNA binding"/>
    <property type="evidence" value="ECO:0007669"/>
    <property type="project" value="InterPro"/>
</dbReference>
<evidence type="ECO:0000313" key="2">
    <source>
        <dbReference type="EMBL" id="ADU21045.1"/>
    </source>
</evidence>
<dbReference type="STRING" id="697329.Rumal_0492"/>
<dbReference type="HOGENOM" id="CLU_1414259_0_0_9"/>
<dbReference type="SUPFAM" id="SSF46894">
    <property type="entry name" value="C-terminal effector domain of the bipartite response regulators"/>
    <property type="match status" value="1"/>
</dbReference>
<dbReference type="OrthoDB" id="1971735at2"/>
<evidence type="ECO:0000259" key="1">
    <source>
        <dbReference type="Pfam" id="PF08769"/>
    </source>
</evidence>
<protein>
    <submittedName>
        <fullName evidence="2">Sporulation initiation factor Spo0A</fullName>
    </submittedName>
</protein>
<dbReference type="GO" id="GO:0003743">
    <property type="term" value="F:translation initiation factor activity"/>
    <property type="evidence" value="ECO:0007669"/>
    <property type="project" value="UniProtKB-KW"/>
</dbReference>
<keyword evidence="2" id="KW-0396">Initiation factor</keyword>
<dbReference type="GO" id="GO:0005509">
    <property type="term" value="F:calcium ion binding"/>
    <property type="evidence" value="ECO:0007669"/>
    <property type="project" value="InterPro"/>
</dbReference>
<dbReference type="eggNOG" id="COG0745">
    <property type="taxonomic scope" value="Bacteria"/>
</dbReference>
<dbReference type="GO" id="GO:0042173">
    <property type="term" value="P:regulation of sporulation resulting in formation of a cellular spore"/>
    <property type="evidence" value="ECO:0007669"/>
    <property type="project" value="InterPro"/>
</dbReference>
<dbReference type="GO" id="GO:0003700">
    <property type="term" value="F:DNA-binding transcription factor activity"/>
    <property type="evidence" value="ECO:0007669"/>
    <property type="project" value="InterPro"/>
</dbReference>
<dbReference type="EMBL" id="CP002403">
    <property type="protein sequence ID" value="ADU21045.1"/>
    <property type="molecule type" value="Genomic_DNA"/>
</dbReference>
<dbReference type="InterPro" id="IPR014879">
    <property type="entry name" value="Spo0A_C"/>
</dbReference>
<evidence type="ECO:0000313" key="3">
    <source>
        <dbReference type="Proteomes" id="UP000006919"/>
    </source>
</evidence>
<dbReference type="GO" id="GO:0005737">
    <property type="term" value="C:cytoplasm"/>
    <property type="evidence" value="ECO:0007669"/>
    <property type="project" value="InterPro"/>
</dbReference>
<organism evidence="2 3">
    <name type="scientific">Ruminococcus albus (strain ATCC 27210 / DSM 20455 / JCM 14654 / NCDO 2250 / 7)</name>
    <dbReference type="NCBI Taxonomy" id="697329"/>
    <lineage>
        <taxon>Bacteria</taxon>
        <taxon>Bacillati</taxon>
        <taxon>Bacillota</taxon>
        <taxon>Clostridia</taxon>
        <taxon>Eubacteriales</taxon>
        <taxon>Oscillospiraceae</taxon>
        <taxon>Ruminococcus</taxon>
    </lineage>
</organism>
<dbReference type="Proteomes" id="UP000006919">
    <property type="component" value="Chromosome"/>
</dbReference>
<dbReference type="InterPro" id="IPR036388">
    <property type="entry name" value="WH-like_DNA-bd_sf"/>
</dbReference>
<dbReference type="Pfam" id="PF08769">
    <property type="entry name" value="Spo0A_C"/>
    <property type="match status" value="1"/>
</dbReference>
<dbReference type="InterPro" id="IPR016032">
    <property type="entry name" value="Sig_transdc_resp-reg_C-effctor"/>
</dbReference>
<accession>E6UFF9</accession>
<gene>
    <name evidence="2" type="ordered locus">Rumal_0492</name>
</gene>
<reference evidence="2 3" key="1">
    <citation type="journal article" date="2011" name="J. Bacteriol.">
        <title>Complete genome of the cellulolytic ruminal bacterium Ruminococcus albus 7.</title>
        <authorList>
            <person name="Suen G."/>
            <person name="Stevenson D.M."/>
            <person name="Bruce D.C."/>
            <person name="Chertkov O."/>
            <person name="Copeland A."/>
            <person name="Cheng J.F."/>
            <person name="Detter C."/>
            <person name="Detter J.C."/>
            <person name="Goodwin L.A."/>
            <person name="Han C.S."/>
            <person name="Hauser L.J."/>
            <person name="Ivanova N.N."/>
            <person name="Kyrpides N.C."/>
            <person name="Land M.L."/>
            <person name="Lapidus A."/>
            <person name="Lucas S."/>
            <person name="Ovchinnikova G."/>
            <person name="Pitluck S."/>
            <person name="Tapia R."/>
            <person name="Woyke T."/>
            <person name="Boyum J."/>
            <person name="Mead D."/>
            <person name="Weimer P.J."/>
        </authorList>
    </citation>
    <scope>NUCLEOTIDE SEQUENCE [LARGE SCALE GENOMIC DNA]</scope>
    <source>
        <strain evidence="3">ATCC 27210 / DSM 20455 / JCM 14654 / NCDO 2250 / 7</strain>
    </source>
</reference>
<dbReference type="RefSeq" id="WP_013497237.1">
    <property type="nucleotide sequence ID" value="NC_014833.1"/>
</dbReference>
<dbReference type="KEGG" id="ral:Rumal_0492"/>
<name>E6UFF9_RUMA7</name>
<sequence length="192" mass="22132">MNMVMIEEKEELLSVKLAERLKKDGFFVVAHGTVLEIMNYIFEVKGTGGQPRHNGLRYELPAEYGEDTLYSYIKMTVSTPLERKVEDMTVDTVLSLGISRALRGYSYLAASITMCVACPDKLYSLNKDVYPEIARKYNVDVSCIERSIRHAICKAYSEDPEPMKKLFRRPIRRPKCQELIAECADIIRRIFY</sequence>
<dbReference type="Gene3D" id="1.10.10.10">
    <property type="entry name" value="Winged helix-like DNA-binding domain superfamily/Winged helix DNA-binding domain"/>
    <property type="match status" value="1"/>
</dbReference>